<dbReference type="EnsemblMetazoa" id="ADIR014256-RC">
    <property type="protein sequence ID" value="ADIR014256-PC"/>
    <property type="gene ID" value="ADIR014256"/>
</dbReference>
<proteinExistence type="predicted"/>
<reference evidence="2" key="1">
    <citation type="submission" date="2013-03" db="EMBL/GenBank/DDBJ databases">
        <title>The Genome Sequence of Anopheles dirus WRAIR2.</title>
        <authorList>
            <consortium name="The Broad Institute Genomics Platform"/>
            <person name="Neafsey D.E."/>
            <person name="Walton C."/>
            <person name="Walker B."/>
            <person name="Young S.K."/>
            <person name="Zeng Q."/>
            <person name="Gargeya S."/>
            <person name="Fitzgerald M."/>
            <person name="Haas B."/>
            <person name="Abouelleil A."/>
            <person name="Allen A.W."/>
            <person name="Alvarado L."/>
            <person name="Arachchi H.M."/>
            <person name="Berlin A.M."/>
            <person name="Chapman S.B."/>
            <person name="Gainer-Dewar J."/>
            <person name="Goldberg J."/>
            <person name="Griggs A."/>
            <person name="Gujja S."/>
            <person name="Hansen M."/>
            <person name="Howarth C."/>
            <person name="Imamovic A."/>
            <person name="Ireland A."/>
            <person name="Larimer J."/>
            <person name="McCowan C."/>
            <person name="Murphy C."/>
            <person name="Pearson M."/>
            <person name="Poon T.W."/>
            <person name="Priest M."/>
            <person name="Roberts A."/>
            <person name="Saif S."/>
            <person name="Shea T."/>
            <person name="Sisk P."/>
            <person name="Sykes S."/>
            <person name="Wortman J."/>
            <person name="Nusbaum C."/>
            <person name="Birren B."/>
        </authorList>
    </citation>
    <scope>NUCLEOTIDE SEQUENCE [LARGE SCALE GENOMIC DNA]</scope>
    <source>
        <strain evidence="2">WRAIR2</strain>
    </source>
</reference>
<dbReference type="EnsemblMetazoa" id="ADIR014256-RB">
    <property type="protein sequence ID" value="ADIR014256-PB"/>
    <property type="gene ID" value="ADIR014256"/>
</dbReference>
<accession>A0A182NWI4</accession>
<dbReference type="EnsemblMetazoa" id="ADIR014256-RA">
    <property type="protein sequence ID" value="ADIR014256-PA"/>
    <property type="gene ID" value="ADIR014256"/>
</dbReference>
<protein>
    <submittedName>
        <fullName evidence="1">Uncharacterized protein</fullName>
    </submittedName>
</protein>
<dbReference type="Proteomes" id="UP000075884">
    <property type="component" value="Unassembled WGS sequence"/>
</dbReference>
<keyword evidence="2" id="KW-1185">Reference proteome</keyword>
<dbReference type="AlphaFoldDB" id="A0A182NWI4"/>
<evidence type="ECO:0000313" key="2">
    <source>
        <dbReference type="Proteomes" id="UP000075884"/>
    </source>
</evidence>
<name>A0A182NWI4_9DIPT</name>
<sequence>MRFWLPQVGITVGTTSRCSYCFCDSPPTPSPMCLTIVCVSWRVFFTGYSALYVISCSSFMLTPSIVRDEWLFRSIVSGIAWPGTYPVHGTVTRTYSGFVRQKAQQNTRASSIRVGTRILGGWTFRSSGWITVNPTRYVRLNFHGRSITTWAVYRQWPYDPSKEVGSWGGNSQANS</sequence>
<organism evidence="1 2">
    <name type="scientific">Anopheles dirus</name>
    <dbReference type="NCBI Taxonomy" id="7168"/>
    <lineage>
        <taxon>Eukaryota</taxon>
        <taxon>Metazoa</taxon>
        <taxon>Ecdysozoa</taxon>
        <taxon>Arthropoda</taxon>
        <taxon>Hexapoda</taxon>
        <taxon>Insecta</taxon>
        <taxon>Pterygota</taxon>
        <taxon>Neoptera</taxon>
        <taxon>Endopterygota</taxon>
        <taxon>Diptera</taxon>
        <taxon>Nematocera</taxon>
        <taxon>Culicoidea</taxon>
        <taxon>Culicidae</taxon>
        <taxon>Anophelinae</taxon>
        <taxon>Anopheles</taxon>
    </lineage>
</organism>
<dbReference type="VEuPathDB" id="VectorBase:ADIR014256"/>
<evidence type="ECO:0000313" key="1">
    <source>
        <dbReference type="EnsemblMetazoa" id="ADIR014256-PC"/>
    </source>
</evidence>
<reference evidence="1" key="2">
    <citation type="submission" date="2020-05" db="UniProtKB">
        <authorList>
            <consortium name="EnsemblMetazoa"/>
        </authorList>
    </citation>
    <scope>IDENTIFICATION</scope>
    <source>
        <strain evidence="1">WRAIR2</strain>
    </source>
</reference>